<accession>A0A2S2CPL2</accession>
<feature type="region of interest" description="Disordered" evidence="1">
    <location>
        <begin position="47"/>
        <end position="71"/>
    </location>
</feature>
<dbReference type="OrthoDB" id="7299382at2"/>
<sequence length="377" mass="39867">MLLAAALGAAGPGVALPAHAADPALPEARIRTEVTRLVPPPWRVEEVTVTPQPGRGGPAASSSSSSSATSTATARVVVRLSLGEPTFTVEGRDGPLTFIRPVAAPPLEKTLNAVATVTRGKTGVETRIDLKNPEVMQGLGQPASALPGLTVIAGSDEARRLQDEREETARRRMAEEQERQTHEGALLSQVAAAARAEAERMEAERRAVEARTARITDLRAKLTGADRPARIAAYEAAMGGNDATLRQIAFEAAVRSRDPVLANLALKDWLARRRSIPIQLFATKEDPSSDQVVQNLGPLTVEIESFTPITGAVAARMGAPGYSIARPSGAIGSLAQTELILNSYGCTLALRLTEHATLDGLLRCQTLPTLIARVTLD</sequence>
<feature type="region of interest" description="Disordered" evidence="1">
    <location>
        <begin position="157"/>
        <end position="183"/>
    </location>
</feature>
<organism evidence="3 4">
    <name type="scientific">Azospirillum thermophilum</name>
    <dbReference type="NCBI Taxonomy" id="2202148"/>
    <lineage>
        <taxon>Bacteria</taxon>
        <taxon>Pseudomonadati</taxon>
        <taxon>Pseudomonadota</taxon>
        <taxon>Alphaproteobacteria</taxon>
        <taxon>Rhodospirillales</taxon>
        <taxon>Azospirillaceae</taxon>
        <taxon>Azospirillum</taxon>
    </lineage>
</organism>
<name>A0A2S2CPL2_9PROT</name>
<feature type="compositionally biased region" description="Basic and acidic residues" evidence="1">
    <location>
        <begin position="157"/>
        <end position="182"/>
    </location>
</feature>
<dbReference type="AlphaFoldDB" id="A0A2S2CPL2"/>
<evidence type="ECO:0000313" key="3">
    <source>
        <dbReference type="EMBL" id="AWK86375.1"/>
    </source>
</evidence>
<feature type="chain" id="PRO_5015558834" evidence="2">
    <location>
        <begin position="21"/>
        <end position="377"/>
    </location>
</feature>
<evidence type="ECO:0000313" key="4">
    <source>
        <dbReference type="Proteomes" id="UP000245629"/>
    </source>
</evidence>
<keyword evidence="4" id="KW-1185">Reference proteome</keyword>
<evidence type="ECO:0000256" key="1">
    <source>
        <dbReference type="SAM" id="MobiDB-lite"/>
    </source>
</evidence>
<keyword evidence="2" id="KW-0732">Signal</keyword>
<reference evidence="4" key="1">
    <citation type="submission" date="2018-05" db="EMBL/GenBank/DDBJ databases">
        <title>Azospirillum thermophila sp. nov., a novel isolated from hot spring.</title>
        <authorList>
            <person name="Zhao Z."/>
        </authorList>
    </citation>
    <scope>NUCLEOTIDE SEQUENCE [LARGE SCALE GENOMIC DNA]</scope>
    <source>
        <strain evidence="4">CFH 70021</strain>
    </source>
</reference>
<feature type="signal peptide" evidence="2">
    <location>
        <begin position="1"/>
        <end position="20"/>
    </location>
</feature>
<dbReference type="Proteomes" id="UP000245629">
    <property type="component" value="Chromosome 2"/>
</dbReference>
<protein>
    <submittedName>
        <fullName evidence="3">Uncharacterized protein</fullName>
    </submittedName>
</protein>
<gene>
    <name evidence="3" type="ORF">DEW08_09085</name>
</gene>
<proteinExistence type="predicted"/>
<dbReference type="KEGG" id="azz:DEW08_09085"/>
<evidence type="ECO:0000256" key="2">
    <source>
        <dbReference type="SAM" id="SignalP"/>
    </source>
</evidence>
<feature type="compositionally biased region" description="Low complexity" evidence="1">
    <location>
        <begin position="59"/>
        <end position="71"/>
    </location>
</feature>
<dbReference type="EMBL" id="CP029353">
    <property type="protein sequence ID" value="AWK86375.1"/>
    <property type="molecule type" value="Genomic_DNA"/>
</dbReference>